<dbReference type="InterPro" id="IPR040673">
    <property type="entry name" value="CCDC81_HU_dom_2"/>
</dbReference>
<dbReference type="InParanoid" id="B3SBF1"/>
<evidence type="ECO:0000313" key="6">
    <source>
        <dbReference type="Proteomes" id="UP000009022"/>
    </source>
</evidence>
<dbReference type="PANTHER" id="PTHR14362:SF2">
    <property type="entry name" value="COILED-COIL DOMAIN-CONTAINING PROTEIN 81"/>
    <property type="match status" value="1"/>
</dbReference>
<keyword evidence="1" id="KW-0175">Coiled coil</keyword>
<dbReference type="PhylomeDB" id="B3SBF1"/>
<dbReference type="HOGENOM" id="CLU_020603_0_0_1"/>
<proteinExistence type="predicted"/>
<dbReference type="eggNOG" id="ENOG502QT76">
    <property type="taxonomic scope" value="Eukaryota"/>
</dbReference>
<dbReference type="RefSeq" id="XP_002117533.1">
    <property type="nucleotide sequence ID" value="XM_002117497.1"/>
</dbReference>
<dbReference type="AlphaFoldDB" id="B3SBF1"/>
<dbReference type="OrthoDB" id="125906at2759"/>
<sequence length="724" mass="82784">MNGLIDEAKKNRFSTIPDLSTNDVLDIWDNISRFVEQQMLLQKGVSIPGLGTFTFSQKKLDMGGNKYILFQRPIFTISEKFAQSHGIAFTKTYTPGEIPVISLNLSYLSNESPFNRDTIEACVKEVLMALSKSVRANRNIEFTFTGVGRLCIRSKKVKMKFFKEFINCMDGSGHLAQALSNRPFTADSVISPTKRPGTGNTVILPRLNTPVDKDALAPETSRLTPISRRSVTSLGHVSDGRKSMPIIQEDMEEFKLNDEENLKHDNKSNVLRESEIHGNSDQKLSFKNSPEEMIENQLSPIKRDTLLTPNNSRAPSRQQSLSPREQLSPSRRTSNASRLSVEKPSGSRSPSTARTHVDNQKPSEDSTGKLQTEFGEKNAVAAGKVLLCPHHGQAGQELCYLCHQREAKNVQISYAKEKAQMDRDYDTILQKYQQQQDAERITKELAKDKAYRDYIKQLSEYNLKAADVKKKALKENASGTPKMILNRAVTPLPYEKQKQYHSMLDQQVQEKREKGKILMKEKEFLEKLEQAQLAEDIKREEEHKATQRKQNLENYATCLKTQMANKNPELPANYPNSLTPVFGTDAERLNLAAKRRRRAHEIYKEQLASIEQAKRDKILQKLQREKEEMDSIQKAKADLKEELVHRYIHSTEARDRLEKEWQQQAAHKKINDREATRIPSPDELLLTQCDKYTRCLQCQRKPTNNGKSNFFKDTVFMSGTRYIV</sequence>
<dbReference type="CTD" id="6758798"/>
<feature type="region of interest" description="Disordered" evidence="2">
    <location>
        <begin position="269"/>
        <end position="288"/>
    </location>
</feature>
<dbReference type="Proteomes" id="UP000009022">
    <property type="component" value="Unassembled WGS sequence"/>
</dbReference>
<feature type="compositionally biased region" description="Basic and acidic residues" evidence="2">
    <location>
        <begin position="355"/>
        <end position="367"/>
    </location>
</feature>
<accession>B3SBF1</accession>
<gene>
    <name evidence="5" type="ORF">TRIADDRAFT_61593</name>
</gene>
<evidence type="ECO:0000256" key="2">
    <source>
        <dbReference type="SAM" id="MobiDB-lite"/>
    </source>
</evidence>
<name>B3SBF1_TRIAD</name>
<dbReference type="Pfam" id="PF18289">
    <property type="entry name" value="HU-CCDC81_euk_2"/>
    <property type="match status" value="1"/>
</dbReference>
<dbReference type="STRING" id="10228.B3SBF1"/>
<dbReference type="InterPro" id="IPR028034">
    <property type="entry name" value="HU-CCDC81"/>
</dbReference>
<evidence type="ECO:0008006" key="7">
    <source>
        <dbReference type="Google" id="ProtNLM"/>
    </source>
</evidence>
<evidence type="ECO:0000259" key="3">
    <source>
        <dbReference type="Pfam" id="PF14908"/>
    </source>
</evidence>
<evidence type="ECO:0000256" key="1">
    <source>
        <dbReference type="SAM" id="Coils"/>
    </source>
</evidence>
<feature type="coiled-coil region" evidence="1">
    <location>
        <begin position="608"/>
        <end position="642"/>
    </location>
</feature>
<dbReference type="PANTHER" id="PTHR14362">
    <property type="entry name" value="COILED-COIL DOMAIN-CONTAINING PROTEIN 81"/>
    <property type="match status" value="1"/>
</dbReference>
<feature type="compositionally biased region" description="Polar residues" evidence="2">
    <location>
        <begin position="307"/>
        <end position="338"/>
    </location>
</feature>
<feature type="domain" description="CCDC81 HU" evidence="3">
    <location>
        <begin position="3"/>
        <end position="87"/>
    </location>
</feature>
<feature type="domain" description="CCDC81 HU" evidence="4">
    <location>
        <begin position="99"/>
        <end position="173"/>
    </location>
</feature>
<dbReference type="OMA" id="QCEKYPR"/>
<dbReference type="Pfam" id="PF14908">
    <property type="entry name" value="HU-CCDC81_euk_1"/>
    <property type="match status" value="1"/>
</dbReference>
<dbReference type="InterPro" id="IPR026295">
    <property type="entry name" value="CCD81"/>
</dbReference>
<protein>
    <recommendedName>
        <fullName evidence="7">CCDC81 HU domain-containing protein</fullName>
    </recommendedName>
</protein>
<dbReference type="GeneID" id="6758798"/>
<reference evidence="5 6" key="1">
    <citation type="journal article" date="2008" name="Nature">
        <title>The Trichoplax genome and the nature of placozoans.</title>
        <authorList>
            <person name="Srivastava M."/>
            <person name="Begovic E."/>
            <person name="Chapman J."/>
            <person name="Putnam N.H."/>
            <person name="Hellsten U."/>
            <person name="Kawashima T."/>
            <person name="Kuo A."/>
            <person name="Mitros T."/>
            <person name="Salamov A."/>
            <person name="Carpenter M.L."/>
            <person name="Signorovitch A.Y."/>
            <person name="Moreno M.A."/>
            <person name="Kamm K."/>
            <person name="Grimwood J."/>
            <person name="Schmutz J."/>
            <person name="Shapiro H."/>
            <person name="Grigoriev I.V."/>
            <person name="Buss L.W."/>
            <person name="Schierwater B."/>
            <person name="Dellaporta S.L."/>
            <person name="Rokhsar D.S."/>
        </authorList>
    </citation>
    <scope>NUCLEOTIDE SEQUENCE [LARGE SCALE GENOMIC DNA]</scope>
    <source>
        <strain evidence="5 6">Grell-BS-1999</strain>
    </source>
</reference>
<feature type="compositionally biased region" description="Basic and acidic residues" evidence="2">
    <location>
        <begin position="269"/>
        <end position="280"/>
    </location>
</feature>
<dbReference type="GO" id="GO:0005815">
    <property type="term" value="C:microtubule organizing center"/>
    <property type="evidence" value="ECO:0000318"/>
    <property type="project" value="GO_Central"/>
</dbReference>
<evidence type="ECO:0000259" key="4">
    <source>
        <dbReference type="Pfam" id="PF18289"/>
    </source>
</evidence>
<dbReference type="EMBL" id="DS985264">
    <property type="protein sequence ID" value="EDV19943.1"/>
    <property type="molecule type" value="Genomic_DNA"/>
</dbReference>
<feature type="region of interest" description="Disordered" evidence="2">
    <location>
        <begin position="299"/>
        <end position="369"/>
    </location>
</feature>
<dbReference type="FunCoup" id="B3SBF1">
    <property type="interactions" value="32"/>
</dbReference>
<evidence type="ECO:0000313" key="5">
    <source>
        <dbReference type="EMBL" id="EDV19943.1"/>
    </source>
</evidence>
<keyword evidence="6" id="KW-1185">Reference proteome</keyword>
<dbReference type="KEGG" id="tad:TRIADDRAFT_61593"/>
<organism evidence="5 6">
    <name type="scientific">Trichoplax adhaerens</name>
    <name type="common">Trichoplax reptans</name>
    <dbReference type="NCBI Taxonomy" id="10228"/>
    <lineage>
        <taxon>Eukaryota</taxon>
        <taxon>Metazoa</taxon>
        <taxon>Placozoa</taxon>
        <taxon>Uniplacotomia</taxon>
        <taxon>Trichoplacea</taxon>
        <taxon>Trichoplacidae</taxon>
        <taxon>Trichoplax</taxon>
    </lineage>
</organism>